<dbReference type="EMBL" id="LN649229">
    <property type="protein sequence ID" value="CEI65077.1"/>
    <property type="molecule type" value="Genomic_DNA"/>
</dbReference>
<accession>A0A2L2TKQ5</accession>
<protein>
    <submittedName>
        <fullName evidence="1">Uncharacterized protein</fullName>
    </submittedName>
</protein>
<dbReference type="AlphaFoldDB" id="A0A2L2TKQ5"/>
<dbReference type="Proteomes" id="UP000245910">
    <property type="component" value="Chromosome I"/>
</dbReference>
<proteinExistence type="predicted"/>
<evidence type="ECO:0000313" key="1">
    <source>
        <dbReference type="EMBL" id="CEI65077.1"/>
    </source>
</evidence>
<reference evidence="2" key="1">
    <citation type="submission" date="2014-10" db="EMBL/GenBank/DDBJ databases">
        <authorList>
            <person name="King R."/>
        </authorList>
    </citation>
    <scope>NUCLEOTIDE SEQUENCE [LARGE SCALE GENOMIC DNA]</scope>
    <source>
        <strain evidence="2">A3/5</strain>
    </source>
</reference>
<name>A0A2L2TKQ5_9HYPO</name>
<keyword evidence="2" id="KW-1185">Reference proteome</keyword>
<sequence>MAFTVIFFGLEKGFNVFFFLQGEGQCARIRMATQMILSYSTHDKRQDTSLGATDSKAENAWRWRGFMI</sequence>
<evidence type="ECO:0000313" key="2">
    <source>
        <dbReference type="Proteomes" id="UP000245910"/>
    </source>
</evidence>
<organism evidence="1 2">
    <name type="scientific">Fusarium venenatum</name>
    <dbReference type="NCBI Taxonomy" id="56646"/>
    <lineage>
        <taxon>Eukaryota</taxon>
        <taxon>Fungi</taxon>
        <taxon>Dikarya</taxon>
        <taxon>Ascomycota</taxon>
        <taxon>Pezizomycotina</taxon>
        <taxon>Sordariomycetes</taxon>
        <taxon>Hypocreomycetidae</taxon>
        <taxon>Hypocreales</taxon>
        <taxon>Nectriaceae</taxon>
        <taxon>Fusarium</taxon>
    </lineage>
</organism>